<dbReference type="RefSeq" id="WP_084658203.1">
    <property type="nucleotide sequence ID" value="NZ_FPKR01000003.1"/>
</dbReference>
<evidence type="ECO:0000256" key="2">
    <source>
        <dbReference type="SAM" id="SignalP"/>
    </source>
</evidence>
<evidence type="ECO:0000313" key="4">
    <source>
        <dbReference type="Proteomes" id="UP000186513"/>
    </source>
</evidence>
<dbReference type="STRING" id="1121279.SAMN02745887_01045"/>
<dbReference type="EMBL" id="FPKR01000003">
    <property type="protein sequence ID" value="SFZ73940.1"/>
    <property type="molecule type" value="Genomic_DNA"/>
</dbReference>
<dbReference type="Gene3D" id="3.40.630.20">
    <property type="entry name" value="Peptidase C15, pyroglutamyl peptidase I-like"/>
    <property type="match status" value="1"/>
</dbReference>
<dbReference type="OrthoDB" id="9779738at2"/>
<keyword evidence="4" id="KW-1185">Reference proteome</keyword>
<dbReference type="Proteomes" id="UP000186513">
    <property type="component" value="Unassembled WGS sequence"/>
</dbReference>
<evidence type="ECO:0000313" key="3">
    <source>
        <dbReference type="EMBL" id="SFZ73940.1"/>
    </source>
</evidence>
<protein>
    <submittedName>
        <fullName evidence="3">Pyrrolidone-carboxylate peptidase (N-terminal pyroglutamyl peptidase)</fullName>
    </submittedName>
</protein>
<feature type="signal peptide" evidence="2">
    <location>
        <begin position="1"/>
        <end position="16"/>
    </location>
</feature>
<evidence type="ECO:0000256" key="1">
    <source>
        <dbReference type="SAM" id="MobiDB-lite"/>
    </source>
</evidence>
<proteinExistence type="predicted"/>
<sequence>MRALVLLFALLGLAQAQTVEEARLTRAELAMPEVRAAFQGLERDFAHDWQRTTSTDEATRLARETGRRLWLGARARLKQLADYDDRPLYWSRLALSRTVRDTAPGFAISTAQRDAALSALELASRGQDELQFAARSAQKRVLITGFDPFLLERNLNQSNPSGVAALWLDGRELMLDGQLVRIEAAVFPVRYADFDAGAVERFLRPWLGQIDLLATISMGRQDFDLERFPGRRRSANVVDNQDLLPGASRQDPQPPKLDGQPLNGPEFVEFSLPVAAMQRAQGPYRIVDNRWVRVLPDTRLEAPSLAALGGKIAVEGGGGGYLSNEISYRAVRLRDELGLRQLPVGHIHTPAIAAFEPDKTRDIVAQIEAMLRAALQPG</sequence>
<feature type="chain" id="PRO_5012069075" evidence="2">
    <location>
        <begin position="17"/>
        <end position="378"/>
    </location>
</feature>
<dbReference type="AlphaFoldDB" id="A0A1K2HAV2"/>
<name>A0A1K2HAV2_9NEIS</name>
<accession>A0A1K2HAV2</accession>
<organism evidence="3 4">
    <name type="scientific">Chitinimonas taiwanensis DSM 18899</name>
    <dbReference type="NCBI Taxonomy" id="1121279"/>
    <lineage>
        <taxon>Bacteria</taxon>
        <taxon>Pseudomonadati</taxon>
        <taxon>Pseudomonadota</taxon>
        <taxon>Betaproteobacteria</taxon>
        <taxon>Neisseriales</taxon>
        <taxon>Chitinibacteraceae</taxon>
        <taxon>Chitinimonas</taxon>
    </lineage>
</organism>
<reference evidence="3 4" key="1">
    <citation type="submission" date="2016-11" db="EMBL/GenBank/DDBJ databases">
        <authorList>
            <person name="Jaros S."/>
            <person name="Januszkiewicz K."/>
            <person name="Wedrychowicz H."/>
        </authorList>
    </citation>
    <scope>NUCLEOTIDE SEQUENCE [LARGE SCALE GENOMIC DNA]</scope>
    <source>
        <strain evidence="3 4">DSM 18899</strain>
    </source>
</reference>
<dbReference type="InterPro" id="IPR036440">
    <property type="entry name" value="Peptidase_C15-like_sf"/>
</dbReference>
<feature type="region of interest" description="Disordered" evidence="1">
    <location>
        <begin position="239"/>
        <end position="262"/>
    </location>
</feature>
<gene>
    <name evidence="3" type="ORF">SAMN02745887_01045</name>
</gene>
<keyword evidence="2" id="KW-0732">Signal</keyword>
<dbReference type="SUPFAM" id="SSF53182">
    <property type="entry name" value="Pyrrolidone carboxyl peptidase (pyroglutamate aminopeptidase)"/>
    <property type="match status" value="1"/>
</dbReference>